<organism evidence="10 11">
    <name type="scientific">Cryptolaemus montrouzieri</name>
    <dbReference type="NCBI Taxonomy" id="559131"/>
    <lineage>
        <taxon>Eukaryota</taxon>
        <taxon>Metazoa</taxon>
        <taxon>Ecdysozoa</taxon>
        <taxon>Arthropoda</taxon>
        <taxon>Hexapoda</taxon>
        <taxon>Insecta</taxon>
        <taxon>Pterygota</taxon>
        <taxon>Neoptera</taxon>
        <taxon>Endopterygota</taxon>
        <taxon>Coleoptera</taxon>
        <taxon>Polyphaga</taxon>
        <taxon>Cucujiformia</taxon>
        <taxon>Coccinelloidea</taxon>
        <taxon>Coccinellidae</taxon>
        <taxon>Scymninae</taxon>
        <taxon>Scymnini</taxon>
        <taxon>Cryptolaemus</taxon>
    </lineage>
</organism>
<evidence type="ECO:0000313" key="10">
    <source>
        <dbReference type="EMBL" id="KAL3273904.1"/>
    </source>
</evidence>
<evidence type="ECO:0000256" key="8">
    <source>
        <dbReference type="ARBA" id="ARBA00023288"/>
    </source>
</evidence>
<keyword evidence="8" id="KW-0449">Lipoprotein</keyword>
<evidence type="ECO:0000256" key="1">
    <source>
        <dbReference type="ARBA" id="ARBA00004589"/>
    </source>
</evidence>
<evidence type="ECO:0000256" key="2">
    <source>
        <dbReference type="ARBA" id="ARBA00022622"/>
    </source>
</evidence>
<keyword evidence="5" id="KW-1133">Transmembrane helix</keyword>
<keyword evidence="11" id="KW-1185">Reference proteome</keyword>
<keyword evidence="2" id="KW-0336">GPI-anchor</keyword>
<comment type="subcellular location">
    <subcellularLocation>
        <location evidence="1">Membrane</location>
        <topology evidence="1">Lipid-anchor</topology>
        <topology evidence="1">GPI-anchor</topology>
    </subcellularLocation>
</comment>
<dbReference type="InterPro" id="IPR050975">
    <property type="entry name" value="Sleep_regulator"/>
</dbReference>
<sequence length="146" mass="15788">MNRILASALLIVCAISSGYCLECYTCDSSQSMWCNVGLLSFFMPTEDCSKQGGDSILTSWVPKECVKLTAKDSEGKEFVARGCIPYVGGACNIVMKTLGFFSELSGGARDVNCYTCSGNKCNSSFTIRPSVAATVLLTSLFMFFRL</sequence>
<feature type="chain" id="PRO_5044837658" description="Protein sleepless" evidence="9">
    <location>
        <begin position="21"/>
        <end position="146"/>
    </location>
</feature>
<feature type="signal peptide" evidence="9">
    <location>
        <begin position="1"/>
        <end position="20"/>
    </location>
</feature>
<accession>A0ABD2N6M2</accession>
<proteinExistence type="predicted"/>
<keyword evidence="3" id="KW-0812">Transmembrane</keyword>
<name>A0ABD2N6M2_9CUCU</name>
<dbReference type="PANTHER" id="PTHR33562">
    <property type="entry name" value="ATILLA, ISOFORM B-RELATED-RELATED"/>
    <property type="match status" value="1"/>
</dbReference>
<protein>
    <recommendedName>
        <fullName evidence="12">Protein sleepless</fullName>
    </recommendedName>
</protein>
<keyword evidence="6" id="KW-0472">Membrane</keyword>
<reference evidence="10 11" key="1">
    <citation type="journal article" date="2021" name="BMC Biol.">
        <title>Horizontally acquired antibacterial genes associated with adaptive radiation of ladybird beetles.</title>
        <authorList>
            <person name="Li H.S."/>
            <person name="Tang X.F."/>
            <person name="Huang Y.H."/>
            <person name="Xu Z.Y."/>
            <person name="Chen M.L."/>
            <person name="Du X.Y."/>
            <person name="Qiu B.Y."/>
            <person name="Chen P.T."/>
            <person name="Zhang W."/>
            <person name="Slipinski A."/>
            <person name="Escalona H.E."/>
            <person name="Waterhouse R.M."/>
            <person name="Zwick A."/>
            <person name="Pang H."/>
        </authorList>
    </citation>
    <scope>NUCLEOTIDE SEQUENCE [LARGE SCALE GENOMIC DNA]</scope>
    <source>
        <strain evidence="10">SYSU2018</strain>
    </source>
</reference>
<evidence type="ECO:0000313" key="11">
    <source>
        <dbReference type="Proteomes" id="UP001516400"/>
    </source>
</evidence>
<evidence type="ECO:0000256" key="7">
    <source>
        <dbReference type="ARBA" id="ARBA00023180"/>
    </source>
</evidence>
<dbReference type="InterPro" id="IPR031424">
    <property type="entry name" value="QVR-like"/>
</dbReference>
<evidence type="ECO:0000256" key="5">
    <source>
        <dbReference type="ARBA" id="ARBA00022989"/>
    </source>
</evidence>
<dbReference type="GO" id="GO:0098552">
    <property type="term" value="C:side of membrane"/>
    <property type="evidence" value="ECO:0007669"/>
    <property type="project" value="UniProtKB-KW"/>
</dbReference>
<dbReference type="PANTHER" id="PTHR33562:SF20">
    <property type="entry name" value="PROTEIN QUIVER"/>
    <property type="match status" value="1"/>
</dbReference>
<dbReference type="Proteomes" id="UP001516400">
    <property type="component" value="Unassembled WGS sequence"/>
</dbReference>
<dbReference type="AlphaFoldDB" id="A0ABD2N6M2"/>
<evidence type="ECO:0000256" key="6">
    <source>
        <dbReference type="ARBA" id="ARBA00023136"/>
    </source>
</evidence>
<evidence type="ECO:0000256" key="3">
    <source>
        <dbReference type="ARBA" id="ARBA00022692"/>
    </source>
</evidence>
<keyword evidence="7" id="KW-0325">Glycoprotein</keyword>
<evidence type="ECO:0000256" key="9">
    <source>
        <dbReference type="SAM" id="SignalP"/>
    </source>
</evidence>
<comment type="caution">
    <text evidence="10">The sequence shown here is derived from an EMBL/GenBank/DDBJ whole genome shotgun (WGS) entry which is preliminary data.</text>
</comment>
<evidence type="ECO:0008006" key="12">
    <source>
        <dbReference type="Google" id="ProtNLM"/>
    </source>
</evidence>
<dbReference type="Pfam" id="PF17064">
    <property type="entry name" value="QVR"/>
    <property type="match status" value="1"/>
</dbReference>
<evidence type="ECO:0000256" key="4">
    <source>
        <dbReference type="ARBA" id="ARBA00022729"/>
    </source>
</evidence>
<gene>
    <name evidence="10" type="ORF">HHI36_015327</name>
</gene>
<keyword evidence="4 9" id="KW-0732">Signal</keyword>
<dbReference type="EMBL" id="JABFTP020000062">
    <property type="protein sequence ID" value="KAL3273904.1"/>
    <property type="molecule type" value="Genomic_DNA"/>
</dbReference>